<evidence type="ECO:0000256" key="7">
    <source>
        <dbReference type="ARBA" id="ARBA00023033"/>
    </source>
</evidence>
<dbReference type="NCBIfam" id="NF004356">
    <property type="entry name" value="PRK05732.1"/>
    <property type="match status" value="1"/>
</dbReference>
<keyword evidence="10" id="KW-1185">Reference proteome</keyword>
<keyword evidence="4" id="KW-0285">Flavoprotein</keyword>
<dbReference type="RefSeq" id="WP_237445554.1">
    <property type="nucleotide sequence ID" value="NZ_CAKLPX010000004.1"/>
</dbReference>
<evidence type="ECO:0000256" key="5">
    <source>
        <dbReference type="ARBA" id="ARBA00022827"/>
    </source>
</evidence>
<comment type="pathway">
    <text evidence="2">Cofactor biosynthesis; ubiquinone biosynthesis.</text>
</comment>
<dbReference type="EC" id="1.14.13.-" evidence="9"/>
<comment type="caution">
    <text evidence="9">The sequence shown here is derived from an EMBL/GenBank/DDBJ whole genome shotgun (WGS) entry which is preliminary data.</text>
</comment>
<organism evidence="9 10">
    <name type="scientific">Sinobacterium norvegicum</name>
    <dbReference type="NCBI Taxonomy" id="1641715"/>
    <lineage>
        <taxon>Bacteria</taxon>
        <taxon>Pseudomonadati</taxon>
        <taxon>Pseudomonadota</taxon>
        <taxon>Gammaproteobacteria</taxon>
        <taxon>Cellvibrionales</taxon>
        <taxon>Spongiibacteraceae</taxon>
        <taxon>Sinobacterium</taxon>
    </lineage>
</organism>
<dbReference type="InterPro" id="IPR051205">
    <property type="entry name" value="UbiH/COQ6_monooxygenase"/>
</dbReference>
<evidence type="ECO:0000256" key="3">
    <source>
        <dbReference type="ARBA" id="ARBA00005349"/>
    </source>
</evidence>
<name>A0ABN8EKC2_9GAMM</name>
<keyword evidence="6 9" id="KW-0560">Oxidoreductase</keyword>
<sequence>MTKTDEAVDFDIVIVGGGMVGASLAVTLGRYLPALSVAIVEGFPMSTDAAKPVYQPSFDARSTALAGGAKAIFEQLGIWSQLAQHCQPIDHIHVSRAARPATMVMDAEQPQSLGYVVENQWLGRVLMAAMQQQQGLTIIAPATVDKVTPCEGFNRLDITGKAEQQQSQLTAKLVIVADGVGSKLAQSLGIQYRKKSYRAAAIVANIQTADDHQGWAFERFGGDGPMAVLPLVGGAATERRSALVWSRPEEEIDDWLSCDETVFIDELQRRFGYRLGKIEAVGERFSYPLQLVEACEQVRTGIVVMGNAAHLLHPVAGQGFNLALRDITALILTLAEAQKADQSIASIAVLNQYLHRQQLDQRMITGFSDLLPEVFASEFWPLSIAREMGLLMLDNIELLKQPFVRHAAGIEQTNHLLVGVK</sequence>
<evidence type="ECO:0000256" key="4">
    <source>
        <dbReference type="ARBA" id="ARBA00022630"/>
    </source>
</evidence>
<dbReference type="InterPro" id="IPR036188">
    <property type="entry name" value="FAD/NAD-bd_sf"/>
</dbReference>
<protein>
    <submittedName>
        <fullName evidence="9">2-octaprenyl-6-methoxyphenol hydroxylase</fullName>
        <ecNumber evidence="9">1.14.13.-</ecNumber>
    </submittedName>
</protein>
<feature type="domain" description="FAD-binding" evidence="8">
    <location>
        <begin position="10"/>
        <end position="341"/>
    </location>
</feature>
<dbReference type="Gene3D" id="3.50.50.60">
    <property type="entry name" value="FAD/NAD(P)-binding domain"/>
    <property type="match status" value="2"/>
</dbReference>
<dbReference type="InterPro" id="IPR010971">
    <property type="entry name" value="UbiH/COQ6"/>
</dbReference>
<dbReference type="PRINTS" id="PR00420">
    <property type="entry name" value="RNGMNOXGNASE"/>
</dbReference>
<evidence type="ECO:0000313" key="10">
    <source>
        <dbReference type="Proteomes" id="UP000838100"/>
    </source>
</evidence>
<keyword evidence="5" id="KW-0274">FAD</keyword>
<evidence type="ECO:0000259" key="8">
    <source>
        <dbReference type="Pfam" id="PF01494"/>
    </source>
</evidence>
<reference evidence="9" key="1">
    <citation type="submission" date="2021-12" db="EMBL/GenBank/DDBJ databases">
        <authorList>
            <person name="Rodrigo-Torres L."/>
            <person name="Arahal R. D."/>
            <person name="Lucena T."/>
        </authorList>
    </citation>
    <scope>NUCLEOTIDE SEQUENCE</scope>
    <source>
        <strain evidence="9">CECT 8267</strain>
    </source>
</reference>
<dbReference type="Pfam" id="PF01494">
    <property type="entry name" value="FAD_binding_3"/>
    <property type="match status" value="1"/>
</dbReference>
<dbReference type="PANTHER" id="PTHR43876">
    <property type="entry name" value="UBIQUINONE BIOSYNTHESIS MONOOXYGENASE COQ6, MITOCHONDRIAL"/>
    <property type="match status" value="1"/>
</dbReference>
<dbReference type="PANTHER" id="PTHR43876:SF8">
    <property type="entry name" value="2-OCTAPRENYL-6-METHOXYPHENOL HYDROXYLASE"/>
    <property type="match status" value="1"/>
</dbReference>
<dbReference type="EMBL" id="CAKLPX010000004">
    <property type="protein sequence ID" value="CAH0992868.1"/>
    <property type="molecule type" value="Genomic_DNA"/>
</dbReference>
<dbReference type="SUPFAM" id="SSF51905">
    <property type="entry name" value="FAD/NAD(P)-binding domain"/>
    <property type="match status" value="1"/>
</dbReference>
<evidence type="ECO:0000313" key="9">
    <source>
        <dbReference type="EMBL" id="CAH0992868.1"/>
    </source>
</evidence>
<accession>A0ABN8EKC2</accession>
<evidence type="ECO:0000256" key="6">
    <source>
        <dbReference type="ARBA" id="ARBA00023002"/>
    </source>
</evidence>
<dbReference type="GO" id="GO:0016491">
    <property type="term" value="F:oxidoreductase activity"/>
    <property type="evidence" value="ECO:0007669"/>
    <property type="project" value="UniProtKB-KW"/>
</dbReference>
<proteinExistence type="inferred from homology"/>
<dbReference type="Proteomes" id="UP000838100">
    <property type="component" value="Unassembled WGS sequence"/>
</dbReference>
<dbReference type="InterPro" id="IPR002938">
    <property type="entry name" value="FAD-bd"/>
</dbReference>
<comment type="cofactor">
    <cofactor evidence="1">
        <name>FAD</name>
        <dbReference type="ChEBI" id="CHEBI:57692"/>
    </cofactor>
</comment>
<dbReference type="NCBIfam" id="TIGR01988">
    <property type="entry name" value="Ubi-OHases"/>
    <property type="match status" value="1"/>
</dbReference>
<evidence type="ECO:0000256" key="2">
    <source>
        <dbReference type="ARBA" id="ARBA00004749"/>
    </source>
</evidence>
<gene>
    <name evidence="9" type="primary">ubiH</name>
    <name evidence="9" type="ORF">SIN8267_03005</name>
</gene>
<comment type="similarity">
    <text evidence="3">Belongs to the UbiH/COQ6 family.</text>
</comment>
<keyword evidence="7" id="KW-0503">Monooxygenase</keyword>
<evidence type="ECO:0000256" key="1">
    <source>
        <dbReference type="ARBA" id="ARBA00001974"/>
    </source>
</evidence>